<evidence type="ECO:0000259" key="4">
    <source>
        <dbReference type="PROSITE" id="PS50987"/>
    </source>
</evidence>
<comment type="caution">
    <text evidence="5">The sequence shown here is derived from an EMBL/GenBank/DDBJ whole genome shotgun (WGS) entry which is preliminary data.</text>
</comment>
<dbReference type="GO" id="GO:0003700">
    <property type="term" value="F:DNA-binding transcription factor activity"/>
    <property type="evidence" value="ECO:0007669"/>
    <property type="project" value="InterPro"/>
</dbReference>
<dbReference type="NCBIfam" id="NF033788">
    <property type="entry name" value="HTH_metalloreg"/>
    <property type="match status" value="1"/>
</dbReference>
<keyword evidence="6" id="KW-1185">Reference proteome</keyword>
<dbReference type="InterPro" id="IPR036390">
    <property type="entry name" value="WH_DNA-bd_sf"/>
</dbReference>
<evidence type="ECO:0000313" key="6">
    <source>
        <dbReference type="Proteomes" id="UP001138802"/>
    </source>
</evidence>
<dbReference type="Gene3D" id="1.10.10.10">
    <property type="entry name" value="Winged helix-like DNA-binding domain superfamily/Winged helix DNA-binding domain"/>
    <property type="match status" value="1"/>
</dbReference>
<dbReference type="Proteomes" id="UP001138802">
    <property type="component" value="Unassembled WGS sequence"/>
</dbReference>
<dbReference type="GO" id="GO:0003677">
    <property type="term" value="F:DNA binding"/>
    <property type="evidence" value="ECO:0007669"/>
    <property type="project" value="UniProtKB-KW"/>
</dbReference>
<reference evidence="5 6" key="1">
    <citation type="journal article" date="2020" name="Microorganisms">
        <title>Osmotic Adaptation and Compatible Solute Biosynthesis of Phototrophic Bacteria as Revealed from Genome Analyses.</title>
        <authorList>
            <person name="Imhoff J.F."/>
            <person name="Rahn T."/>
            <person name="Kunzel S."/>
            <person name="Keller A."/>
            <person name="Neulinger S.C."/>
        </authorList>
    </citation>
    <scope>NUCLEOTIDE SEQUENCE [LARGE SCALE GENOMIC DNA]</scope>
    <source>
        <strain evidence="5 6">DSM 21303</strain>
    </source>
</reference>
<sequence length="117" mass="13477">MTIAPRDFFSALSHETRLRCLILLVRHPELCVCEFTHALGAVQPHVSRHLAQLRELALVRDRRDGLWIHYRLNEELPAWSLAVLRETAAAVRETSPFLEDERDLAKMPNRPTALRCA</sequence>
<dbReference type="InterPro" id="IPR051011">
    <property type="entry name" value="Metal_resp_trans_reg"/>
</dbReference>
<dbReference type="AlphaFoldDB" id="A0A9X0WGD8"/>
<keyword evidence="3" id="KW-0804">Transcription</keyword>
<dbReference type="SUPFAM" id="SSF46785">
    <property type="entry name" value="Winged helix' DNA-binding domain"/>
    <property type="match status" value="1"/>
</dbReference>
<evidence type="ECO:0000256" key="2">
    <source>
        <dbReference type="ARBA" id="ARBA00023125"/>
    </source>
</evidence>
<dbReference type="Pfam" id="PF01022">
    <property type="entry name" value="HTH_5"/>
    <property type="match status" value="1"/>
</dbReference>
<evidence type="ECO:0000313" key="5">
    <source>
        <dbReference type="EMBL" id="MBK1644100.1"/>
    </source>
</evidence>
<keyword evidence="2" id="KW-0238">DNA-binding</keyword>
<accession>A0A9X0WGD8</accession>
<dbReference type="PANTHER" id="PTHR43132">
    <property type="entry name" value="ARSENICAL RESISTANCE OPERON REPRESSOR ARSR-RELATED"/>
    <property type="match status" value="1"/>
</dbReference>
<dbReference type="PANTHER" id="PTHR43132:SF2">
    <property type="entry name" value="ARSENICAL RESISTANCE OPERON REPRESSOR ARSR-RELATED"/>
    <property type="match status" value="1"/>
</dbReference>
<evidence type="ECO:0000256" key="1">
    <source>
        <dbReference type="ARBA" id="ARBA00023015"/>
    </source>
</evidence>
<dbReference type="EMBL" id="NRSD01000004">
    <property type="protein sequence ID" value="MBK1644100.1"/>
    <property type="molecule type" value="Genomic_DNA"/>
</dbReference>
<dbReference type="SMART" id="SM00418">
    <property type="entry name" value="HTH_ARSR"/>
    <property type="match status" value="1"/>
</dbReference>
<dbReference type="PROSITE" id="PS50987">
    <property type="entry name" value="HTH_ARSR_2"/>
    <property type="match status" value="1"/>
</dbReference>
<evidence type="ECO:0000256" key="3">
    <source>
        <dbReference type="ARBA" id="ARBA00023163"/>
    </source>
</evidence>
<gene>
    <name evidence="5" type="ORF">CKO25_05430</name>
</gene>
<organism evidence="5 6">
    <name type="scientific">Thiocapsa imhoffii</name>
    <dbReference type="NCBI Taxonomy" id="382777"/>
    <lineage>
        <taxon>Bacteria</taxon>
        <taxon>Pseudomonadati</taxon>
        <taxon>Pseudomonadota</taxon>
        <taxon>Gammaproteobacteria</taxon>
        <taxon>Chromatiales</taxon>
        <taxon>Chromatiaceae</taxon>
        <taxon>Thiocapsa</taxon>
    </lineage>
</organism>
<dbReference type="PRINTS" id="PR00778">
    <property type="entry name" value="HTHARSR"/>
</dbReference>
<feature type="domain" description="HTH arsR-type" evidence="4">
    <location>
        <begin position="1"/>
        <end position="95"/>
    </location>
</feature>
<proteinExistence type="predicted"/>
<protein>
    <submittedName>
        <fullName evidence="5">Transcriptional regulator</fullName>
    </submittedName>
</protein>
<dbReference type="RefSeq" id="WP_200386906.1">
    <property type="nucleotide sequence ID" value="NZ_NRSD01000004.1"/>
</dbReference>
<name>A0A9X0WGD8_9GAMM</name>
<dbReference type="InterPro" id="IPR011991">
    <property type="entry name" value="ArsR-like_HTH"/>
</dbReference>
<dbReference type="CDD" id="cd00090">
    <property type="entry name" value="HTH_ARSR"/>
    <property type="match status" value="1"/>
</dbReference>
<dbReference type="InterPro" id="IPR001845">
    <property type="entry name" value="HTH_ArsR_DNA-bd_dom"/>
</dbReference>
<dbReference type="InterPro" id="IPR036388">
    <property type="entry name" value="WH-like_DNA-bd_sf"/>
</dbReference>
<keyword evidence="1" id="KW-0805">Transcription regulation</keyword>